<dbReference type="EMBL" id="JAHRHJ020000003">
    <property type="protein sequence ID" value="KAH9321535.1"/>
    <property type="molecule type" value="Genomic_DNA"/>
</dbReference>
<proteinExistence type="predicted"/>
<accession>A0AA38GH15</accession>
<protein>
    <submittedName>
        <fullName evidence="1">Uncharacterized protein</fullName>
    </submittedName>
</protein>
<organism evidence="1 2">
    <name type="scientific">Taxus chinensis</name>
    <name type="common">Chinese yew</name>
    <name type="synonym">Taxus wallichiana var. chinensis</name>
    <dbReference type="NCBI Taxonomy" id="29808"/>
    <lineage>
        <taxon>Eukaryota</taxon>
        <taxon>Viridiplantae</taxon>
        <taxon>Streptophyta</taxon>
        <taxon>Embryophyta</taxon>
        <taxon>Tracheophyta</taxon>
        <taxon>Spermatophyta</taxon>
        <taxon>Pinopsida</taxon>
        <taxon>Pinidae</taxon>
        <taxon>Conifers II</taxon>
        <taxon>Cupressales</taxon>
        <taxon>Taxaceae</taxon>
        <taxon>Taxus</taxon>
    </lineage>
</organism>
<keyword evidence="2" id="KW-1185">Reference proteome</keyword>
<comment type="caution">
    <text evidence="1">The sequence shown here is derived from an EMBL/GenBank/DDBJ whole genome shotgun (WGS) entry which is preliminary data.</text>
</comment>
<reference evidence="1 2" key="1">
    <citation type="journal article" date="2021" name="Nat. Plants">
        <title>The Taxus genome provides insights into paclitaxel biosynthesis.</title>
        <authorList>
            <person name="Xiong X."/>
            <person name="Gou J."/>
            <person name="Liao Q."/>
            <person name="Li Y."/>
            <person name="Zhou Q."/>
            <person name="Bi G."/>
            <person name="Li C."/>
            <person name="Du R."/>
            <person name="Wang X."/>
            <person name="Sun T."/>
            <person name="Guo L."/>
            <person name="Liang H."/>
            <person name="Lu P."/>
            <person name="Wu Y."/>
            <person name="Zhang Z."/>
            <person name="Ro D.K."/>
            <person name="Shang Y."/>
            <person name="Huang S."/>
            <person name="Yan J."/>
        </authorList>
    </citation>
    <scope>NUCLEOTIDE SEQUENCE [LARGE SCALE GENOMIC DNA]</scope>
    <source>
        <strain evidence="1">Ta-2019</strain>
    </source>
</reference>
<sequence>VVTLVDEYNKVLADVRTTTQIAGVAYDRYADQDKVTRILIANEKVEMKEFRENNKGNRAERERIIAE</sequence>
<evidence type="ECO:0000313" key="2">
    <source>
        <dbReference type="Proteomes" id="UP000824469"/>
    </source>
</evidence>
<evidence type="ECO:0000313" key="1">
    <source>
        <dbReference type="EMBL" id="KAH9321535.1"/>
    </source>
</evidence>
<feature type="non-terminal residue" evidence="1">
    <location>
        <position position="1"/>
    </location>
</feature>
<name>A0AA38GH15_TAXCH</name>
<feature type="non-terminal residue" evidence="1">
    <location>
        <position position="67"/>
    </location>
</feature>
<dbReference type="AlphaFoldDB" id="A0AA38GH15"/>
<gene>
    <name evidence="1" type="ORF">KI387_016174</name>
</gene>
<dbReference type="Proteomes" id="UP000824469">
    <property type="component" value="Unassembled WGS sequence"/>
</dbReference>